<gene>
    <name evidence="4" type="ORF">KUTeg_019217</name>
</gene>
<reference evidence="4 5" key="1">
    <citation type="submission" date="2022-12" db="EMBL/GenBank/DDBJ databases">
        <title>Chromosome-level genome of Tegillarca granosa.</title>
        <authorList>
            <person name="Kim J."/>
        </authorList>
    </citation>
    <scope>NUCLEOTIDE SEQUENCE [LARGE SCALE GENOMIC DNA]</scope>
    <source>
        <strain evidence="4">Teg-2019</strain>
        <tissue evidence="4">Adductor muscle</tissue>
    </source>
</reference>
<evidence type="ECO:0000313" key="5">
    <source>
        <dbReference type="Proteomes" id="UP001217089"/>
    </source>
</evidence>
<dbReference type="InterPro" id="IPR035914">
    <property type="entry name" value="Sperma_CUB_dom_sf"/>
</dbReference>
<accession>A0ABQ9EEG9</accession>
<sequence>MRRRSTHKCGVAYMRRKAYATENCGHVIGPDYGAFIEFDRDAKEKKGTISVPEHLKGSVLECLIVIRGMPATSTTRKRYMAMHWKEFYLRDQSVATIQSTPEDCKKAYVIMYAGMDRTAPNLGTYCGKDILVRNFEFIGEYITLFFYADYRNPKLQITPTSNSTTKKPPKIPEDTFPYPLAFFKLDVTSFDYGKICSKVFCL</sequence>
<dbReference type="EMBL" id="JARBDR010000917">
    <property type="protein sequence ID" value="KAJ8302821.1"/>
    <property type="molecule type" value="Genomic_DNA"/>
</dbReference>
<feature type="domain" description="CUB" evidence="3">
    <location>
        <begin position="24"/>
        <end position="164"/>
    </location>
</feature>
<organism evidence="4 5">
    <name type="scientific">Tegillarca granosa</name>
    <name type="common">Malaysian cockle</name>
    <name type="synonym">Anadara granosa</name>
    <dbReference type="NCBI Taxonomy" id="220873"/>
    <lineage>
        <taxon>Eukaryota</taxon>
        <taxon>Metazoa</taxon>
        <taxon>Spiralia</taxon>
        <taxon>Lophotrochozoa</taxon>
        <taxon>Mollusca</taxon>
        <taxon>Bivalvia</taxon>
        <taxon>Autobranchia</taxon>
        <taxon>Pteriomorphia</taxon>
        <taxon>Arcoida</taxon>
        <taxon>Arcoidea</taxon>
        <taxon>Arcidae</taxon>
        <taxon>Tegillarca</taxon>
    </lineage>
</organism>
<dbReference type="Proteomes" id="UP001217089">
    <property type="component" value="Unassembled WGS sequence"/>
</dbReference>
<dbReference type="InterPro" id="IPR000859">
    <property type="entry name" value="CUB_dom"/>
</dbReference>
<dbReference type="SUPFAM" id="SSF49854">
    <property type="entry name" value="Spermadhesin, CUB domain"/>
    <property type="match status" value="1"/>
</dbReference>
<comment type="caution">
    <text evidence="2">Lacks conserved residue(s) required for the propagation of feature annotation.</text>
</comment>
<name>A0ABQ9EEG9_TEGGR</name>
<evidence type="ECO:0000259" key="3">
    <source>
        <dbReference type="PROSITE" id="PS01180"/>
    </source>
</evidence>
<evidence type="ECO:0000256" key="2">
    <source>
        <dbReference type="PROSITE-ProRule" id="PRU00059"/>
    </source>
</evidence>
<evidence type="ECO:0000256" key="1">
    <source>
        <dbReference type="ARBA" id="ARBA00023157"/>
    </source>
</evidence>
<dbReference type="Gene3D" id="2.60.120.290">
    <property type="entry name" value="Spermadhesin, CUB domain"/>
    <property type="match status" value="1"/>
</dbReference>
<protein>
    <recommendedName>
        <fullName evidence="3">CUB domain-containing protein</fullName>
    </recommendedName>
</protein>
<keyword evidence="1" id="KW-1015">Disulfide bond</keyword>
<evidence type="ECO:0000313" key="4">
    <source>
        <dbReference type="EMBL" id="KAJ8302821.1"/>
    </source>
</evidence>
<comment type="caution">
    <text evidence="4">The sequence shown here is derived from an EMBL/GenBank/DDBJ whole genome shotgun (WGS) entry which is preliminary data.</text>
</comment>
<dbReference type="PROSITE" id="PS01180">
    <property type="entry name" value="CUB"/>
    <property type="match status" value="1"/>
</dbReference>
<keyword evidence="5" id="KW-1185">Reference proteome</keyword>
<proteinExistence type="predicted"/>